<dbReference type="InterPro" id="IPR005066">
    <property type="entry name" value="MoCF_OxRdtse_dimer"/>
</dbReference>
<keyword evidence="2" id="KW-0500">Molybdenum</keyword>
<sequence>MTKAEDVGGIDRGRRRLIAGAALGGSSVLMARTAMAQAAGPLVPQSMLEQGQPVVTPPYGVPSKFEKDVVRRPTDGTPTDLSSWSFTPLQDLHGIITPNGLFYERHHNGVPTIDPDQHKLMIHGLVERPLVFTMNDLMRFPAVSVIHFLECSGNSLSEYGSKPAANVQTSHGLLSCVEWTGVRLSTLLDAVGVKPEGKWILAEGADAAAMTRSIPMEKALDDALIAFGQNGEALRPEQGYPVRLLLPGFEGNMSIKWLRRLKVGDQPFMTREETSKYTDLMPDGKARQFTFTMQAKSVITSPAAGGMIEGGPGPVQISGIAWSGAGRVKKVDVSVDGGRSWSEATLDGEPLPKALTRFRLPWRWDGSPTVIASRVTDETGYVQPTRKDLISERGNAYTYHYNAIAPWKIGQNGEVTNAYAAGA</sequence>
<dbReference type="InterPro" id="IPR008335">
    <property type="entry name" value="Mopterin_OxRdtase_euk"/>
</dbReference>
<dbReference type="Pfam" id="PF00174">
    <property type="entry name" value="Oxidored_molyb"/>
    <property type="match status" value="1"/>
</dbReference>
<dbReference type="EMBL" id="JAFMPY010000042">
    <property type="protein sequence ID" value="MBO0906421.1"/>
    <property type="molecule type" value="Genomic_DNA"/>
</dbReference>
<comment type="caution">
    <text evidence="7">The sequence shown here is derived from an EMBL/GenBank/DDBJ whole genome shotgun (WGS) entry which is preliminary data.</text>
</comment>
<evidence type="ECO:0000256" key="3">
    <source>
        <dbReference type="ARBA" id="ARBA00022723"/>
    </source>
</evidence>
<reference evidence="7 8" key="1">
    <citation type="submission" date="2021-03" db="EMBL/GenBank/DDBJ databases">
        <title>Whole genome sequence of Jiella sp. MQZ13P-4.</title>
        <authorList>
            <person name="Tuo L."/>
        </authorList>
    </citation>
    <scope>NUCLEOTIDE SEQUENCE [LARGE SCALE GENOMIC DNA]</scope>
    <source>
        <strain evidence="7 8">MQZ13P-4</strain>
    </source>
</reference>
<dbReference type="SUPFAM" id="SSF81296">
    <property type="entry name" value="E set domains"/>
    <property type="match status" value="1"/>
</dbReference>
<name>A0ABS3J9R4_9HYPH</name>
<evidence type="ECO:0000256" key="4">
    <source>
        <dbReference type="ARBA" id="ARBA00023002"/>
    </source>
</evidence>
<evidence type="ECO:0000256" key="2">
    <source>
        <dbReference type="ARBA" id="ARBA00022505"/>
    </source>
</evidence>
<dbReference type="NCBIfam" id="TIGR04555">
    <property type="entry name" value="sulfite_DH_soxC"/>
    <property type="match status" value="1"/>
</dbReference>
<protein>
    <submittedName>
        <fullName evidence="7">Sulfite dehydrogenase</fullName>
        <ecNumber evidence="7">1.8.2.1</ecNumber>
    </submittedName>
</protein>
<gene>
    <name evidence="7" type="primary">soxC</name>
    <name evidence="7" type="ORF">J1C47_22450</name>
</gene>
<dbReference type="RefSeq" id="WP_207353053.1">
    <property type="nucleotide sequence ID" value="NZ_JAFMPY010000042.1"/>
</dbReference>
<feature type="domain" description="Oxidoreductase molybdopterin-binding" evidence="5">
    <location>
        <begin position="107"/>
        <end position="269"/>
    </location>
</feature>
<dbReference type="PANTHER" id="PTHR19372:SF7">
    <property type="entry name" value="SULFITE OXIDASE, MITOCHONDRIAL"/>
    <property type="match status" value="1"/>
</dbReference>
<dbReference type="Gene3D" id="2.60.40.650">
    <property type="match status" value="1"/>
</dbReference>
<evidence type="ECO:0000259" key="5">
    <source>
        <dbReference type="Pfam" id="PF00174"/>
    </source>
</evidence>
<evidence type="ECO:0000313" key="7">
    <source>
        <dbReference type="EMBL" id="MBO0906421.1"/>
    </source>
</evidence>
<comment type="cofactor">
    <cofactor evidence="1">
        <name>Mo-molybdopterin</name>
        <dbReference type="ChEBI" id="CHEBI:71302"/>
    </cofactor>
</comment>
<dbReference type="Gene3D" id="3.90.420.10">
    <property type="entry name" value="Oxidoreductase, molybdopterin-binding domain"/>
    <property type="match status" value="1"/>
</dbReference>
<evidence type="ECO:0000256" key="1">
    <source>
        <dbReference type="ARBA" id="ARBA00001924"/>
    </source>
</evidence>
<dbReference type="InterPro" id="IPR000572">
    <property type="entry name" value="OxRdtase_Mopterin-bd_dom"/>
</dbReference>
<dbReference type="PANTHER" id="PTHR19372">
    <property type="entry name" value="SULFITE REDUCTASE"/>
    <property type="match status" value="1"/>
</dbReference>
<keyword evidence="3" id="KW-0479">Metal-binding</keyword>
<proteinExistence type="predicted"/>
<dbReference type="Proteomes" id="UP000664288">
    <property type="component" value="Unassembled WGS sequence"/>
</dbReference>
<dbReference type="GO" id="GO:0050310">
    <property type="term" value="F:sulfite dehydrogenase activity"/>
    <property type="evidence" value="ECO:0007669"/>
    <property type="project" value="UniProtKB-EC"/>
</dbReference>
<accession>A0ABS3J9R4</accession>
<evidence type="ECO:0000313" key="8">
    <source>
        <dbReference type="Proteomes" id="UP000664288"/>
    </source>
</evidence>
<dbReference type="SUPFAM" id="SSF56524">
    <property type="entry name" value="Oxidoreductase molybdopterin-binding domain"/>
    <property type="match status" value="1"/>
</dbReference>
<dbReference type="EC" id="1.8.2.1" evidence="7"/>
<dbReference type="Pfam" id="PF03404">
    <property type="entry name" value="Mo-co_dimer"/>
    <property type="match status" value="1"/>
</dbReference>
<keyword evidence="8" id="KW-1185">Reference proteome</keyword>
<keyword evidence="4 7" id="KW-0560">Oxidoreductase</keyword>
<evidence type="ECO:0000259" key="6">
    <source>
        <dbReference type="Pfam" id="PF03404"/>
    </source>
</evidence>
<dbReference type="InterPro" id="IPR030835">
    <property type="entry name" value="Sulfite_DH_SoxC"/>
</dbReference>
<dbReference type="InterPro" id="IPR036374">
    <property type="entry name" value="OxRdtase_Mopterin-bd_sf"/>
</dbReference>
<dbReference type="InterPro" id="IPR014756">
    <property type="entry name" value="Ig_E-set"/>
</dbReference>
<dbReference type="PRINTS" id="PR00407">
    <property type="entry name" value="EUMOPTERIN"/>
</dbReference>
<feature type="domain" description="Moybdenum cofactor oxidoreductase dimerisation" evidence="6">
    <location>
        <begin position="289"/>
        <end position="396"/>
    </location>
</feature>
<organism evidence="7 8">
    <name type="scientific">Jiella sonneratiae</name>
    <dbReference type="NCBI Taxonomy" id="2816856"/>
    <lineage>
        <taxon>Bacteria</taxon>
        <taxon>Pseudomonadati</taxon>
        <taxon>Pseudomonadota</taxon>
        <taxon>Alphaproteobacteria</taxon>
        <taxon>Hyphomicrobiales</taxon>
        <taxon>Aurantimonadaceae</taxon>
        <taxon>Jiella</taxon>
    </lineage>
</organism>